<evidence type="ECO:0000313" key="5">
    <source>
        <dbReference type="Proteomes" id="UP000239899"/>
    </source>
</evidence>
<feature type="region of interest" description="Disordered" evidence="2">
    <location>
        <begin position="439"/>
        <end position="487"/>
    </location>
</feature>
<feature type="compositionally biased region" description="Basic and acidic residues" evidence="2">
    <location>
        <begin position="474"/>
        <end position="487"/>
    </location>
</feature>
<accession>A0A2P6U4C3</accession>
<dbReference type="STRING" id="3076.A0A2P6U4C3"/>
<protein>
    <submittedName>
        <fullName evidence="4">Glycine cleavage system T</fullName>
    </submittedName>
</protein>
<feature type="domain" description="GCVT N-terminal" evidence="3">
    <location>
        <begin position="106"/>
        <end position="332"/>
    </location>
</feature>
<sequence length="506" mass="52450">MIAVVGGSGAAACRATPPAAAHPVTVGSSRCSSKSHDCSRSGAVQQPLRRGHVLIAAAAQPPNIDLDALLGELEAPEIDADLATLQAEQGAVFDDAGVVVHYKNDSRAMHALEHTAVVADRSHWGRLRLSGEGRLAFLHGQSTADIQAPQPGSGCDTVFVTAQARTIDLATVLAQGSGLLVLVSPGMKQQVAERLDKHIFPGDQVQLMDVSSKTSMFSVLGPQADAVMQQMQAGGICGAPYGTHTLLSFRGKPVIVVSGGGLSGPGYTLIADESVAADVWRALTSQEGVEPFGADCWEMARVLAGRPKAGAELTEDYNPLEAGLYHACSVTKGCSIGQETINKVHNLSAVKQQLWGLEMEAPCTVGDTVEAPDGTKLGKVTSYIDTPSGQHRALAYLKCKVQGQQLDLEGLRVTVAGARGTVVAPPFLTRSFPEQQQATTAGAAAAGDAAGSGASAAGAAGPSEAELAAQQAQQEKEAAEEQRRAEKLAAMQARLAAFQEQQQADA</sequence>
<dbReference type="Gene3D" id="3.30.1360.120">
    <property type="entry name" value="Probable tRNA modification gtpase trme, domain 1"/>
    <property type="match status" value="1"/>
</dbReference>
<keyword evidence="1" id="KW-0809">Transit peptide</keyword>
<gene>
    <name evidence="4" type="ORF">C2E21_0614</name>
</gene>
<evidence type="ECO:0000313" key="4">
    <source>
        <dbReference type="EMBL" id="PRW61168.1"/>
    </source>
</evidence>
<organism evidence="4 5">
    <name type="scientific">Chlorella sorokiniana</name>
    <name type="common">Freshwater green alga</name>
    <dbReference type="NCBI Taxonomy" id="3076"/>
    <lineage>
        <taxon>Eukaryota</taxon>
        <taxon>Viridiplantae</taxon>
        <taxon>Chlorophyta</taxon>
        <taxon>core chlorophytes</taxon>
        <taxon>Trebouxiophyceae</taxon>
        <taxon>Chlorellales</taxon>
        <taxon>Chlorellaceae</taxon>
        <taxon>Chlorella clade</taxon>
        <taxon>Chlorella</taxon>
    </lineage>
</organism>
<keyword evidence="5" id="KW-1185">Reference proteome</keyword>
<dbReference type="InterPro" id="IPR017703">
    <property type="entry name" value="YgfZ/GCV_T_CS"/>
</dbReference>
<dbReference type="AlphaFoldDB" id="A0A2P6U4C3"/>
<dbReference type="InterPro" id="IPR027266">
    <property type="entry name" value="TrmE/GcvT-like"/>
</dbReference>
<proteinExistence type="predicted"/>
<evidence type="ECO:0000256" key="1">
    <source>
        <dbReference type="ARBA" id="ARBA00022946"/>
    </source>
</evidence>
<feature type="compositionally biased region" description="Low complexity" evidence="2">
    <location>
        <begin position="439"/>
        <end position="473"/>
    </location>
</feature>
<dbReference type="PANTHER" id="PTHR43757:SF14">
    <property type="entry name" value="GLYCINE CLEAVAGE T-PROTEIN FAMILY"/>
    <property type="match status" value="1"/>
</dbReference>
<dbReference type="SUPFAM" id="SSF103025">
    <property type="entry name" value="Folate-binding domain"/>
    <property type="match status" value="1"/>
</dbReference>
<evidence type="ECO:0000256" key="2">
    <source>
        <dbReference type="SAM" id="MobiDB-lite"/>
    </source>
</evidence>
<reference evidence="4 5" key="1">
    <citation type="journal article" date="2018" name="Plant J.">
        <title>Genome sequences of Chlorella sorokiniana UTEX 1602 and Micractinium conductrix SAG 241.80: implications to maltose excretion by a green alga.</title>
        <authorList>
            <person name="Arriola M.B."/>
            <person name="Velmurugan N."/>
            <person name="Zhang Y."/>
            <person name="Plunkett M.H."/>
            <person name="Hondzo H."/>
            <person name="Barney B.M."/>
        </authorList>
    </citation>
    <scope>NUCLEOTIDE SEQUENCE [LARGE SCALE GENOMIC DNA]</scope>
    <source>
        <strain evidence="5">UTEX 1602</strain>
    </source>
</reference>
<dbReference type="InterPro" id="IPR006222">
    <property type="entry name" value="GCVT_N"/>
</dbReference>
<comment type="caution">
    <text evidence="4">The sequence shown here is derived from an EMBL/GenBank/DDBJ whole genome shotgun (WGS) entry which is preliminary data.</text>
</comment>
<dbReference type="EMBL" id="LHPG02000001">
    <property type="protein sequence ID" value="PRW61168.1"/>
    <property type="molecule type" value="Genomic_DNA"/>
</dbReference>
<dbReference type="InterPro" id="IPR028896">
    <property type="entry name" value="GcvT/YgfZ/DmdA"/>
</dbReference>
<dbReference type="Proteomes" id="UP000239899">
    <property type="component" value="Unassembled WGS sequence"/>
</dbReference>
<dbReference type="Pfam" id="PF01571">
    <property type="entry name" value="GCV_T"/>
    <property type="match status" value="1"/>
</dbReference>
<dbReference type="NCBIfam" id="TIGR03317">
    <property type="entry name" value="ygfZ_signature"/>
    <property type="match status" value="1"/>
</dbReference>
<evidence type="ECO:0000259" key="3">
    <source>
        <dbReference type="Pfam" id="PF01571"/>
    </source>
</evidence>
<dbReference type="PANTHER" id="PTHR43757">
    <property type="entry name" value="AMINOMETHYLTRANSFERASE"/>
    <property type="match status" value="1"/>
</dbReference>
<dbReference type="OrthoDB" id="191995at2759"/>
<dbReference type="GO" id="GO:0005739">
    <property type="term" value="C:mitochondrion"/>
    <property type="evidence" value="ECO:0007669"/>
    <property type="project" value="TreeGrafter"/>
</dbReference>
<name>A0A2P6U4C3_CHLSO</name>